<dbReference type="InterPro" id="IPR057726">
    <property type="entry name" value="Tsg_C"/>
</dbReference>
<evidence type="ECO:0000259" key="9">
    <source>
        <dbReference type="Pfam" id="PF23782"/>
    </source>
</evidence>
<keyword evidence="3" id="KW-0217">Developmental protein</keyword>
<comment type="subcellular location">
    <subcellularLocation>
        <location evidence="1">Secreted</location>
    </subcellularLocation>
</comment>
<evidence type="ECO:0000256" key="2">
    <source>
        <dbReference type="ARBA" id="ARBA00010047"/>
    </source>
</evidence>
<evidence type="ECO:0000256" key="7">
    <source>
        <dbReference type="SAM" id="MobiDB-lite"/>
    </source>
</evidence>
<feature type="region of interest" description="Disordered" evidence="7">
    <location>
        <begin position="35"/>
        <end position="96"/>
    </location>
</feature>
<evidence type="ECO:0000256" key="6">
    <source>
        <dbReference type="ARBA" id="ARBA00023180"/>
    </source>
</evidence>
<reference evidence="10" key="1">
    <citation type="journal article" date="2023" name="DNA Res.">
        <title>Chromosome-level genome assembly of Phrynocephalus forsythii using third-generation DNA sequencing and Hi-C analysis.</title>
        <authorList>
            <person name="Qi Y."/>
            <person name="Zhao W."/>
            <person name="Zhao Y."/>
            <person name="Niu C."/>
            <person name="Cao S."/>
            <person name="Zhang Y."/>
        </authorList>
    </citation>
    <scope>NUCLEOTIDE SEQUENCE</scope>
    <source>
        <tissue evidence="10">Muscle</tissue>
    </source>
</reference>
<comment type="caution">
    <text evidence="10">The sequence shown here is derived from an EMBL/GenBank/DDBJ whole genome shotgun (WGS) entry which is preliminary data.</text>
</comment>
<name>A0A9Q1AV73_9SAUR</name>
<evidence type="ECO:0000256" key="3">
    <source>
        <dbReference type="ARBA" id="ARBA00022473"/>
    </source>
</evidence>
<evidence type="ECO:0000256" key="5">
    <source>
        <dbReference type="ARBA" id="ARBA00022729"/>
    </source>
</evidence>
<keyword evidence="6" id="KW-0325">Glycoprotein</keyword>
<evidence type="ECO:0000256" key="1">
    <source>
        <dbReference type="ARBA" id="ARBA00004613"/>
    </source>
</evidence>
<dbReference type="Pfam" id="PF23782">
    <property type="entry name" value="Tsg_N"/>
    <property type="match status" value="1"/>
</dbReference>
<dbReference type="OrthoDB" id="10037323at2759"/>
<feature type="domain" description="Tsg N-terminal" evidence="9">
    <location>
        <begin position="185"/>
        <end position="242"/>
    </location>
</feature>
<protein>
    <submittedName>
        <fullName evidence="10">Uncharacterized protein</fullName>
    </submittedName>
</protein>
<keyword evidence="5" id="KW-0732">Signal</keyword>
<sequence>MAHAPPSPLTPSSIPRNLSYIAGLYERAYYRTARPSLAEDSGTEGSESESEGRPRSRPRRRRHLFGGPKRRGRRRTRSAPARGRNRGASRSRSPGTCKRVRFADSLGLELTSVRQFWPNDLPQVPEHVHTQLRRDSLSHFAPCLPFCPPVKVCLASPVPQALNMSHCVVLLLVAATWTVVSPADGCNKALCASDVSKCLLQEVCQCEANRAGCPCCRECAFCLGILWESCCECVGLCEERAASASRSAQRSSMHNLMSPVPSLFRALTAISDNDSPMGWSVLTLSVEEELQQNHVETDHLLLGPHTGLVFPDAEGLNATAPPCQSIYFNECLSMSRCRSACQSVGAWRYRWFHNACCQCLGPDCRGYGGAYAQCSNCRD</sequence>
<comment type="similarity">
    <text evidence="2">Belongs to the twisted gastrulation protein family.</text>
</comment>
<keyword evidence="11" id="KW-1185">Reference proteome</keyword>
<keyword evidence="4" id="KW-0964">Secreted</keyword>
<dbReference type="PANTHER" id="PTHR12312:SF18">
    <property type="entry name" value="TWISTED GASTRULATION BMP SIGNALING MODULATOR 1"/>
    <property type="match status" value="1"/>
</dbReference>
<evidence type="ECO:0000259" key="8">
    <source>
        <dbReference type="Pfam" id="PF04668"/>
    </source>
</evidence>
<proteinExistence type="inferred from homology"/>
<dbReference type="GO" id="GO:0030510">
    <property type="term" value="P:regulation of BMP signaling pathway"/>
    <property type="evidence" value="ECO:0007669"/>
    <property type="project" value="TreeGrafter"/>
</dbReference>
<organism evidence="10 11">
    <name type="scientific">Phrynocephalus forsythii</name>
    <dbReference type="NCBI Taxonomy" id="171643"/>
    <lineage>
        <taxon>Eukaryota</taxon>
        <taxon>Metazoa</taxon>
        <taxon>Chordata</taxon>
        <taxon>Craniata</taxon>
        <taxon>Vertebrata</taxon>
        <taxon>Euteleostomi</taxon>
        <taxon>Lepidosauria</taxon>
        <taxon>Squamata</taxon>
        <taxon>Bifurcata</taxon>
        <taxon>Unidentata</taxon>
        <taxon>Episquamata</taxon>
        <taxon>Toxicofera</taxon>
        <taxon>Iguania</taxon>
        <taxon>Acrodonta</taxon>
        <taxon>Agamidae</taxon>
        <taxon>Agaminae</taxon>
        <taxon>Phrynocephalus</taxon>
    </lineage>
</organism>
<feature type="compositionally biased region" description="Basic residues" evidence="7">
    <location>
        <begin position="55"/>
        <end position="89"/>
    </location>
</feature>
<dbReference type="InterPro" id="IPR057635">
    <property type="entry name" value="Tsg_N"/>
</dbReference>
<dbReference type="PANTHER" id="PTHR12312">
    <property type="entry name" value="TWISTED GASTRULATION PROTEIN HOMOLOG 1-A-RELATED"/>
    <property type="match status" value="1"/>
</dbReference>
<dbReference type="Pfam" id="PF04668">
    <property type="entry name" value="Tsg"/>
    <property type="match status" value="1"/>
</dbReference>
<evidence type="ECO:0000313" key="11">
    <source>
        <dbReference type="Proteomes" id="UP001142489"/>
    </source>
</evidence>
<dbReference type="Proteomes" id="UP001142489">
    <property type="component" value="Unassembled WGS sequence"/>
</dbReference>
<dbReference type="EMBL" id="JAPFRF010000012">
    <property type="protein sequence ID" value="KAJ7313136.1"/>
    <property type="molecule type" value="Genomic_DNA"/>
</dbReference>
<evidence type="ECO:0000256" key="4">
    <source>
        <dbReference type="ARBA" id="ARBA00022525"/>
    </source>
</evidence>
<evidence type="ECO:0000313" key="10">
    <source>
        <dbReference type="EMBL" id="KAJ7313136.1"/>
    </source>
</evidence>
<accession>A0A9Q1AV73</accession>
<feature type="domain" description="Tsg C-terminal" evidence="8">
    <location>
        <begin position="248"/>
        <end position="378"/>
    </location>
</feature>
<dbReference type="AlphaFoldDB" id="A0A9Q1AV73"/>
<dbReference type="InterPro" id="IPR006761">
    <property type="entry name" value="Tsg"/>
</dbReference>
<dbReference type="GO" id="GO:0005615">
    <property type="term" value="C:extracellular space"/>
    <property type="evidence" value="ECO:0007669"/>
    <property type="project" value="TreeGrafter"/>
</dbReference>
<gene>
    <name evidence="10" type="ORF">JRQ81_004407</name>
</gene>